<accession>A0A1G9Z5Y3</accession>
<keyword evidence="1" id="KW-0812">Transmembrane</keyword>
<protein>
    <submittedName>
        <fullName evidence="2">Uncharacterized protein</fullName>
    </submittedName>
</protein>
<sequence>MVKTYSFLSGFVLRLIIGNLLVTPLMVLAGGAGMILSPIIIMLTFFMGILWVVLKLLQAHFPEKTIEIPYTETTRHKQRIGAIVSVIVCVIVLSLNILLFADQSQPSVSVVSWGSINFQLPAMFSSLVLLPLVIIILLVNVYVAWFYRLAGQRRLPPKELSEENN</sequence>
<proteinExistence type="predicted"/>
<feature type="transmembrane region" description="Helical" evidence="1">
    <location>
        <begin position="7"/>
        <end position="29"/>
    </location>
</feature>
<dbReference type="STRING" id="258515.SAMN05192585_112103"/>
<organism evidence="2 3">
    <name type="scientific">Acetanaerobacterium elongatum</name>
    <dbReference type="NCBI Taxonomy" id="258515"/>
    <lineage>
        <taxon>Bacteria</taxon>
        <taxon>Bacillati</taxon>
        <taxon>Bacillota</taxon>
        <taxon>Clostridia</taxon>
        <taxon>Eubacteriales</taxon>
        <taxon>Oscillospiraceae</taxon>
        <taxon>Acetanaerobacterium</taxon>
    </lineage>
</organism>
<dbReference type="EMBL" id="FNID01000012">
    <property type="protein sequence ID" value="SDN16674.1"/>
    <property type="molecule type" value="Genomic_DNA"/>
</dbReference>
<gene>
    <name evidence="2" type="ORF">SAMN05192585_112103</name>
</gene>
<keyword evidence="1" id="KW-1133">Transmembrane helix</keyword>
<keyword evidence="3" id="KW-1185">Reference proteome</keyword>
<dbReference type="RefSeq" id="WP_092639550.1">
    <property type="nucleotide sequence ID" value="NZ_FNID01000012.1"/>
</dbReference>
<dbReference type="Proteomes" id="UP000199182">
    <property type="component" value="Unassembled WGS sequence"/>
</dbReference>
<name>A0A1G9Z5Y3_9FIRM</name>
<feature type="transmembrane region" description="Helical" evidence="1">
    <location>
        <begin position="121"/>
        <end position="147"/>
    </location>
</feature>
<dbReference type="AlphaFoldDB" id="A0A1G9Z5Y3"/>
<evidence type="ECO:0000313" key="3">
    <source>
        <dbReference type="Proteomes" id="UP000199182"/>
    </source>
</evidence>
<evidence type="ECO:0000256" key="1">
    <source>
        <dbReference type="SAM" id="Phobius"/>
    </source>
</evidence>
<reference evidence="2 3" key="1">
    <citation type="submission" date="2016-10" db="EMBL/GenBank/DDBJ databases">
        <authorList>
            <person name="de Groot N.N."/>
        </authorList>
    </citation>
    <scope>NUCLEOTIDE SEQUENCE [LARGE SCALE GENOMIC DNA]</scope>
    <source>
        <strain evidence="2 3">CGMCC 1.5012</strain>
    </source>
</reference>
<feature type="transmembrane region" description="Helical" evidence="1">
    <location>
        <begin position="80"/>
        <end position="101"/>
    </location>
</feature>
<feature type="transmembrane region" description="Helical" evidence="1">
    <location>
        <begin position="35"/>
        <end position="54"/>
    </location>
</feature>
<keyword evidence="1" id="KW-0472">Membrane</keyword>
<evidence type="ECO:0000313" key="2">
    <source>
        <dbReference type="EMBL" id="SDN16674.1"/>
    </source>
</evidence>